<dbReference type="PROSITE" id="PS51077">
    <property type="entry name" value="HTH_ICLR"/>
    <property type="match status" value="1"/>
</dbReference>
<dbReference type="SUPFAM" id="SSF55781">
    <property type="entry name" value="GAF domain-like"/>
    <property type="match status" value="1"/>
</dbReference>
<dbReference type="OMA" id="YEATHET"/>
<dbReference type="Proteomes" id="UP000294028">
    <property type="component" value="Unassembled WGS sequence"/>
</dbReference>
<evidence type="ECO:0000259" key="4">
    <source>
        <dbReference type="PROSITE" id="PS51077"/>
    </source>
</evidence>
<evidence type="ECO:0000313" key="7">
    <source>
        <dbReference type="Proteomes" id="UP000294028"/>
    </source>
</evidence>
<dbReference type="SUPFAM" id="SSF46785">
    <property type="entry name" value="Winged helix' DNA-binding domain"/>
    <property type="match status" value="1"/>
</dbReference>
<dbReference type="Gene3D" id="3.30.450.40">
    <property type="match status" value="1"/>
</dbReference>
<dbReference type="EMBL" id="RZHH01000001">
    <property type="protein sequence ID" value="RYJ19624.1"/>
    <property type="molecule type" value="Genomic_DNA"/>
</dbReference>
<accession>A0A482TKU3</accession>
<evidence type="ECO:0000256" key="3">
    <source>
        <dbReference type="ARBA" id="ARBA00023163"/>
    </source>
</evidence>
<name>A0A482TKU3_9EURY</name>
<dbReference type="GO" id="GO:0003677">
    <property type="term" value="F:DNA binding"/>
    <property type="evidence" value="ECO:0007669"/>
    <property type="project" value="UniProtKB-KW"/>
</dbReference>
<evidence type="ECO:0000259" key="5">
    <source>
        <dbReference type="PROSITE" id="PS51078"/>
    </source>
</evidence>
<sequence length="244" mass="26434">MVGATETSFDILQALRELGGAGVTETAEHLDIPKSTAHKHLHTLAQLGYVTNEDGTYDLGLLFVGLGQYVQANSALVQATGPVVERLAETTEAVAGFFVERGGRGFEVNQVTAGTSRDLDGGLSKYLHSTAPGKAILAKLPDERVDEIVDQHGLPALTPHTITTRSALEDELARIRDRGIAFDREENRTGMRGVAIPVVHDGIRGAMYVVGPQRRLTGKWFNENIPGIIISSVKTVEQRLREQD</sequence>
<dbReference type="InterPro" id="IPR036390">
    <property type="entry name" value="WH_DNA-bd_sf"/>
</dbReference>
<dbReference type="InterPro" id="IPR029016">
    <property type="entry name" value="GAF-like_dom_sf"/>
</dbReference>
<dbReference type="SMART" id="SM00346">
    <property type="entry name" value="HTH_ICLR"/>
    <property type="match status" value="1"/>
</dbReference>
<keyword evidence="3" id="KW-0804">Transcription</keyword>
<dbReference type="InterPro" id="IPR014757">
    <property type="entry name" value="Tscrpt_reg_IclR_C"/>
</dbReference>
<feature type="domain" description="IclR-ED" evidence="5">
    <location>
        <begin position="62"/>
        <end position="242"/>
    </location>
</feature>
<dbReference type="PROSITE" id="PS51078">
    <property type="entry name" value="ICLR_ED"/>
    <property type="match status" value="1"/>
</dbReference>
<evidence type="ECO:0000313" key="6">
    <source>
        <dbReference type="EMBL" id="RYJ19624.1"/>
    </source>
</evidence>
<dbReference type="GO" id="GO:0045892">
    <property type="term" value="P:negative regulation of DNA-templated transcription"/>
    <property type="evidence" value="ECO:0007669"/>
    <property type="project" value="TreeGrafter"/>
</dbReference>
<organism evidence="6 7">
    <name type="scientific">Halogeometricum borinquense</name>
    <dbReference type="NCBI Taxonomy" id="60847"/>
    <lineage>
        <taxon>Archaea</taxon>
        <taxon>Methanobacteriati</taxon>
        <taxon>Methanobacteriota</taxon>
        <taxon>Stenosarchaea group</taxon>
        <taxon>Halobacteria</taxon>
        <taxon>Halobacteriales</taxon>
        <taxon>Haloferacaceae</taxon>
        <taxon>Halogeometricum</taxon>
    </lineage>
</organism>
<dbReference type="PANTHER" id="PTHR30136">
    <property type="entry name" value="HELIX-TURN-HELIX TRANSCRIPTIONAL REGULATOR, ICLR FAMILY"/>
    <property type="match status" value="1"/>
</dbReference>
<dbReference type="CDD" id="cd00090">
    <property type="entry name" value="HTH_ARSR"/>
    <property type="match status" value="1"/>
</dbReference>
<evidence type="ECO:0000256" key="1">
    <source>
        <dbReference type="ARBA" id="ARBA00023015"/>
    </source>
</evidence>
<comment type="caution">
    <text evidence="6">The sequence shown here is derived from an EMBL/GenBank/DDBJ whole genome shotgun (WGS) entry which is preliminary data.</text>
</comment>
<dbReference type="Pfam" id="PF01614">
    <property type="entry name" value="IclR_C"/>
    <property type="match status" value="1"/>
</dbReference>
<keyword evidence="2" id="KW-0238">DNA-binding</keyword>
<feature type="domain" description="HTH iclR-type" evidence="4">
    <location>
        <begin position="2"/>
        <end position="61"/>
    </location>
</feature>
<dbReference type="PANTHER" id="PTHR30136:SF35">
    <property type="entry name" value="HTH-TYPE TRANSCRIPTIONAL REGULATOR RV1719"/>
    <property type="match status" value="1"/>
</dbReference>
<evidence type="ECO:0000256" key="2">
    <source>
        <dbReference type="ARBA" id="ARBA00023125"/>
    </source>
</evidence>
<dbReference type="InterPro" id="IPR036388">
    <property type="entry name" value="WH-like_DNA-bd_sf"/>
</dbReference>
<dbReference type="GO" id="GO:0003700">
    <property type="term" value="F:DNA-binding transcription factor activity"/>
    <property type="evidence" value="ECO:0007669"/>
    <property type="project" value="TreeGrafter"/>
</dbReference>
<keyword evidence="1" id="KW-0805">Transcription regulation</keyword>
<dbReference type="InterPro" id="IPR005471">
    <property type="entry name" value="Tscrpt_reg_IclR_N"/>
</dbReference>
<dbReference type="Gene3D" id="1.10.10.10">
    <property type="entry name" value="Winged helix-like DNA-binding domain superfamily/Winged helix DNA-binding domain"/>
    <property type="match status" value="1"/>
</dbReference>
<dbReference type="Pfam" id="PF09339">
    <property type="entry name" value="HTH_IclR"/>
    <property type="match status" value="1"/>
</dbReference>
<dbReference type="AlphaFoldDB" id="A0A482TKU3"/>
<proteinExistence type="predicted"/>
<gene>
    <name evidence="6" type="ORF">ELS19_00430</name>
</gene>
<protein>
    <submittedName>
        <fullName evidence="6">IclR family transcriptional regulator</fullName>
    </submittedName>
</protein>
<dbReference type="InterPro" id="IPR050707">
    <property type="entry name" value="HTH_MetabolicPath_Reg"/>
</dbReference>
<reference evidence="6 7" key="1">
    <citation type="submission" date="2018-12" db="EMBL/GenBank/DDBJ databases">
        <title>Genome analysis provides insights into bioremediation potentialities of Halogeometricum borinquense strain N11.</title>
        <authorList>
            <person name="Najjari A."/>
            <person name="Youssef N."/>
            <person name="Fhoula I."/>
            <person name="Ben Dhia O."/>
            <person name="Mahjoubi M."/>
            <person name="Ouzari H.I."/>
            <person name="Cherif A."/>
        </authorList>
    </citation>
    <scope>NUCLEOTIDE SEQUENCE [LARGE SCALE GENOMIC DNA]</scope>
    <source>
        <strain evidence="6 7">N11</strain>
    </source>
</reference>
<dbReference type="InterPro" id="IPR011991">
    <property type="entry name" value="ArsR-like_HTH"/>
</dbReference>